<dbReference type="InterPro" id="IPR012349">
    <property type="entry name" value="Split_barrel_FMN-bd"/>
</dbReference>
<dbReference type="EMBL" id="CP070496">
    <property type="protein sequence ID" value="QSB06288.1"/>
    <property type="molecule type" value="Genomic_DNA"/>
</dbReference>
<dbReference type="Proteomes" id="UP000662939">
    <property type="component" value="Chromosome"/>
</dbReference>
<reference evidence="2" key="1">
    <citation type="submission" date="2021-02" db="EMBL/GenBank/DDBJ databases">
        <title>Natronoglycomyces albus gen. nov., sp. nov, a haloalkaliphilic actinobacterium from a soda solonchak soil.</title>
        <authorList>
            <person name="Sorokin D.Y."/>
            <person name="Khijniak T.V."/>
            <person name="Zakharycheva A.P."/>
            <person name="Boueva O.V."/>
            <person name="Ariskina E.V."/>
            <person name="Hahnke R.L."/>
            <person name="Bunk B."/>
            <person name="Sproer C."/>
            <person name="Schumann P."/>
            <person name="Evtushenko L.I."/>
            <person name="Kublanov I.V."/>
        </authorList>
    </citation>
    <scope>NUCLEOTIDE SEQUENCE</scope>
    <source>
        <strain evidence="2">DSM 106290</strain>
    </source>
</reference>
<dbReference type="PANTHER" id="PTHR34071:SF2">
    <property type="entry name" value="FLAVIN-NUCLEOTIDE-BINDING PROTEIN"/>
    <property type="match status" value="1"/>
</dbReference>
<feature type="region of interest" description="Disordered" evidence="1">
    <location>
        <begin position="1"/>
        <end position="26"/>
    </location>
</feature>
<dbReference type="Gene3D" id="2.30.110.10">
    <property type="entry name" value="Electron Transport, Fmn-binding Protein, Chain A"/>
    <property type="match status" value="1"/>
</dbReference>
<sequence>MTINPATNPSASEYPQTAQTTARRHRERISYDAGKVHALLDELYYCHAVIAHAQPGPMAMPLFHARVGETLYMHGSTGAGSFLNARDGKVAMSVTATSIDGLVYSRSWFHHSANYRSVIIFGQAQLVSDPEEKWDSFVALVDRLGPGRSGDSRSPSKKELAQTSVLKLSMDAVSYKERNAGVGEDPDDLDLPHWAGVVPLRLQAGEPSPAPGVTTEAPAYVKELHTV</sequence>
<dbReference type="PANTHER" id="PTHR34071">
    <property type="entry name" value="5-NITROIMIDAZOLE ANTIBIOTICS RESISTANCE PROTEIN, NIMA-FAMILY-RELATED PROTEIN-RELATED"/>
    <property type="match status" value="1"/>
</dbReference>
<name>A0A895XXD5_9ACTN</name>
<proteinExistence type="predicted"/>
<feature type="compositionally biased region" description="Polar residues" evidence="1">
    <location>
        <begin position="1"/>
        <end position="21"/>
    </location>
</feature>
<protein>
    <submittedName>
        <fullName evidence="2">Pyridoxamine 5'-phosphate oxidase family protein</fullName>
    </submittedName>
</protein>
<organism evidence="2 3">
    <name type="scientific">Natronoglycomyces albus</name>
    <dbReference type="NCBI Taxonomy" id="2811108"/>
    <lineage>
        <taxon>Bacteria</taxon>
        <taxon>Bacillati</taxon>
        <taxon>Actinomycetota</taxon>
        <taxon>Actinomycetes</taxon>
        <taxon>Glycomycetales</taxon>
        <taxon>Glycomycetaceae</taxon>
        <taxon>Natronoglycomyces</taxon>
    </lineage>
</organism>
<evidence type="ECO:0000313" key="3">
    <source>
        <dbReference type="Proteomes" id="UP000662939"/>
    </source>
</evidence>
<evidence type="ECO:0000256" key="1">
    <source>
        <dbReference type="SAM" id="MobiDB-lite"/>
    </source>
</evidence>
<dbReference type="RefSeq" id="WP_213172297.1">
    <property type="nucleotide sequence ID" value="NZ_CP070496.1"/>
</dbReference>
<gene>
    <name evidence="2" type="ORF">JQS30_05105</name>
</gene>
<dbReference type="Pfam" id="PF12900">
    <property type="entry name" value="Pyridox_ox_2"/>
    <property type="match status" value="1"/>
</dbReference>
<accession>A0A895XXD5</accession>
<keyword evidence="3" id="KW-1185">Reference proteome</keyword>
<dbReference type="AlphaFoldDB" id="A0A895XXD5"/>
<dbReference type="SUPFAM" id="SSF50475">
    <property type="entry name" value="FMN-binding split barrel"/>
    <property type="match status" value="1"/>
</dbReference>
<dbReference type="KEGG" id="nav:JQS30_05105"/>
<dbReference type="InterPro" id="IPR024747">
    <property type="entry name" value="Pyridox_Oxase-rel"/>
</dbReference>
<evidence type="ECO:0000313" key="2">
    <source>
        <dbReference type="EMBL" id="QSB06288.1"/>
    </source>
</evidence>